<feature type="chain" id="PRO_5031550638" description="Lipoprotein" evidence="1">
    <location>
        <begin position="21"/>
        <end position="208"/>
    </location>
</feature>
<comment type="caution">
    <text evidence="2">The sequence shown here is derived from an EMBL/GenBank/DDBJ whole genome shotgun (WGS) entry which is preliminary data.</text>
</comment>
<evidence type="ECO:0000256" key="1">
    <source>
        <dbReference type="SAM" id="SignalP"/>
    </source>
</evidence>
<dbReference type="PROSITE" id="PS51257">
    <property type="entry name" value="PROKAR_LIPOPROTEIN"/>
    <property type="match status" value="1"/>
</dbReference>
<name>A0A7W6BE65_9SPHN</name>
<evidence type="ECO:0008006" key="4">
    <source>
        <dbReference type="Google" id="ProtNLM"/>
    </source>
</evidence>
<protein>
    <recommendedName>
        <fullName evidence="4">Lipoprotein</fullName>
    </recommendedName>
</protein>
<evidence type="ECO:0000313" key="2">
    <source>
        <dbReference type="EMBL" id="MBB3925246.1"/>
    </source>
</evidence>
<organism evidence="2 3">
    <name type="scientific">Sphingobium jiangsuense</name>
    <dbReference type="NCBI Taxonomy" id="870476"/>
    <lineage>
        <taxon>Bacteria</taxon>
        <taxon>Pseudomonadati</taxon>
        <taxon>Pseudomonadota</taxon>
        <taxon>Alphaproteobacteria</taxon>
        <taxon>Sphingomonadales</taxon>
        <taxon>Sphingomonadaceae</taxon>
        <taxon>Sphingobium</taxon>
    </lineage>
</organism>
<gene>
    <name evidence="2" type="ORF">GGR43_000947</name>
</gene>
<dbReference type="Proteomes" id="UP000571950">
    <property type="component" value="Unassembled WGS sequence"/>
</dbReference>
<dbReference type="EMBL" id="JACIDT010000002">
    <property type="protein sequence ID" value="MBB3925246.1"/>
    <property type="molecule type" value="Genomic_DNA"/>
</dbReference>
<sequence length="208" mass="21405">MTVRSLLLLSGLSLMLAACSHDPQPSANEGGGNSVSNVVANAIDDAESAVDEVVNSADPAPVNLMSAQLPSGWGRDADAFTDQDIALEPITDAATLRGAKEMGCTFLTDGTDQPILVAKAELRADAKAVAVVGNAGVRQRLVSADAGGFTALASGMRFDGRGASVAVKLKSRVSLTPVGKDSSYPANLMVTAGQSRQRIYSGRWICGL</sequence>
<feature type="signal peptide" evidence="1">
    <location>
        <begin position="1"/>
        <end position="20"/>
    </location>
</feature>
<keyword evidence="3" id="KW-1185">Reference proteome</keyword>
<reference evidence="2 3" key="1">
    <citation type="submission" date="2020-08" db="EMBL/GenBank/DDBJ databases">
        <title>Genomic Encyclopedia of Type Strains, Phase IV (KMG-IV): sequencing the most valuable type-strain genomes for metagenomic binning, comparative biology and taxonomic classification.</title>
        <authorList>
            <person name="Goeker M."/>
        </authorList>
    </citation>
    <scope>NUCLEOTIDE SEQUENCE [LARGE SCALE GENOMIC DNA]</scope>
    <source>
        <strain evidence="2 3">DSM 26189</strain>
    </source>
</reference>
<accession>A0A7W6BE65</accession>
<dbReference type="RefSeq" id="WP_188070780.1">
    <property type="nucleotide sequence ID" value="NZ_BSPS01000030.1"/>
</dbReference>
<evidence type="ECO:0000313" key="3">
    <source>
        <dbReference type="Proteomes" id="UP000571950"/>
    </source>
</evidence>
<proteinExistence type="predicted"/>
<keyword evidence="1" id="KW-0732">Signal</keyword>
<dbReference type="AlphaFoldDB" id="A0A7W6BE65"/>